<dbReference type="AlphaFoldDB" id="A0A9W7FUA6"/>
<evidence type="ECO:0000313" key="1">
    <source>
        <dbReference type="EMBL" id="GMI20301.1"/>
    </source>
</evidence>
<proteinExistence type="predicted"/>
<dbReference type="OrthoDB" id="187941at2759"/>
<protein>
    <submittedName>
        <fullName evidence="1">Uncharacterized protein</fullName>
    </submittedName>
</protein>
<name>A0A9W7FUA6_9STRA</name>
<reference evidence="2" key="1">
    <citation type="journal article" date="2023" name="Commun. Biol.">
        <title>Genome analysis of Parmales, the sister group of diatoms, reveals the evolutionary specialization of diatoms from phago-mixotrophs to photoautotrophs.</title>
        <authorList>
            <person name="Ban H."/>
            <person name="Sato S."/>
            <person name="Yoshikawa S."/>
            <person name="Yamada K."/>
            <person name="Nakamura Y."/>
            <person name="Ichinomiya M."/>
            <person name="Sato N."/>
            <person name="Blanc-Mathieu R."/>
            <person name="Endo H."/>
            <person name="Kuwata A."/>
            <person name="Ogata H."/>
        </authorList>
    </citation>
    <scope>NUCLEOTIDE SEQUENCE [LARGE SCALE GENOMIC DNA]</scope>
</reference>
<gene>
    <name evidence="1" type="ORF">TrCOL_g12278</name>
</gene>
<organism evidence="1 2">
    <name type="scientific">Triparma columacea</name>
    <dbReference type="NCBI Taxonomy" id="722753"/>
    <lineage>
        <taxon>Eukaryota</taxon>
        <taxon>Sar</taxon>
        <taxon>Stramenopiles</taxon>
        <taxon>Ochrophyta</taxon>
        <taxon>Bolidophyceae</taxon>
        <taxon>Parmales</taxon>
        <taxon>Triparmaceae</taxon>
        <taxon>Triparma</taxon>
    </lineage>
</organism>
<dbReference type="InterPro" id="IPR021503">
    <property type="entry name" value="DUF3110"/>
</dbReference>
<dbReference type="Proteomes" id="UP001165065">
    <property type="component" value="Unassembled WGS sequence"/>
</dbReference>
<evidence type="ECO:0000313" key="2">
    <source>
        <dbReference type="Proteomes" id="UP001165065"/>
    </source>
</evidence>
<keyword evidence="2" id="KW-1185">Reference proteome</keyword>
<dbReference type="EMBL" id="BRYA01000507">
    <property type="protein sequence ID" value="GMI20301.1"/>
    <property type="molecule type" value="Genomic_DNA"/>
</dbReference>
<sequence length="179" mass="20187">MQTSGFDSEDLLHVLEPGLSRGGFDYLLDRVEKCRDRQNVEAKMSECFCILFNPNSDSEGIHTIEVPPNSGQNFLLAFEAKEDCVRFSLVLRAQGFFEPMAEKVKFNDVKAFCSTGQINYLVVPKGTRLSPPVVNKESVDFVPEEKSKTARRNGLKELNLSNTDLESLKISLERSFLMN</sequence>
<accession>A0A9W7FUA6</accession>
<comment type="caution">
    <text evidence="1">The sequence shown here is derived from an EMBL/GenBank/DDBJ whole genome shotgun (WGS) entry which is preliminary data.</text>
</comment>
<dbReference type="Pfam" id="PF11360">
    <property type="entry name" value="DUF3110"/>
    <property type="match status" value="1"/>
</dbReference>